<dbReference type="Pfam" id="PF00459">
    <property type="entry name" value="Inositol_P"/>
    <property type="match status" value="1"/>
</dbReference>
<dbReference type="GO" id="GO:0007165">
    <property type="term" value="P:signal transduction"/>
    <property type="evidence" value="ECO:0007669"/>
    <property type="project" value="TreeGrafter"/>
</dbReference>
<dbReference type="GO" id="GO:0008934">
    <property type="term" value="F:inositol monophosphate 1-phosphatase activity"/>
    <property type="evidence" value="ECO:0007669"/>
    <property type="project" value="TreeGrafter"/>
</dbReference>
<sequence>MPDRILDQVAELVREVAHTIVLPRFQHLSADDVHQKAPGDLVTIADQESEKALTRGLAALLPGSTVVGEEAVAADPAVLDRLGGDGAVWIVDPVDGTNNFAAGVTPFCVMVALVRGGVATAAWVLDVVADHLTVAETGSGTYCNGVRVKTRTDDPGAAALHGVIAHKYFPDDLREQVLSTATGLGGSNTGRHCAGYEYPAVATDEQQFAMFWRILPWDHVPGALIVSEAGGVVRHLDGSEYRPAGHQRGLLAAANEDIWNTVHGTLFPSGTPAVP</sequence>
<name>A0A1H2CMG1_9ACTN</name>
<dbReference type="AlphaFoldDB" id="A0A1H2CMG1"/>
<dbReference type="GO" id="GO:0006020">
    <property type="term" value="P:inositol metabolic process"/>
    <property type="evidence" value="ECO:0007669"/>
    <property type="project" value="TreeGrafter"/>
</dbReference>
<dbReference type="Gene3D" id="3.40.190.80">
    <property type="match status" value="1"/>
</dbReference>
<feature type="binding site" evidence="1">
    <location>
        <position position="92"/>
    </location>
    <ligand>
        <name>Mg(2+)</name>
        <dbReference type="ChEBI" id="CHEBI:18420"/>
        <label>1</label>
        <note>catalytic</note>
    </ligand>
</feature>
<accession>A0A1H2CMG1</accession>
<feature type="binding site" evidence="1">
    <location>
        <position position="69"/>
    </location>
    <ligand>
        <name>Mg(2+)</name>
        <dbReference type="ChEBI" id="CHEBI:18420"/>
        <label>1</label>
        <note>catalytic</note>
    </ligand>
</feature>
<dbReference type="Proteomes" id="UP000198688">
    <property type="component" value="Chromosome I"/>
</dbReference>
<dbReference type="PANTHER" id="PTHR20854">
    <property type="entry name" value="INOSITOL MONOPHOSPHATASE"/>
    <property type="match status" value="1"/>
</dbReference>
<dbReference type="EMBL" id="LT629758">
    <property type="protein sequence ID" value="SDT71700.1"/>
    <property type="molecule type" value="Genomic_DNA"/>
</dbReference>
<feature type="binding site" evidence="1">
    <location>
        <position position="95"/>
    </location>
    <ligand>
        <name>Mg(2+)</name>
        <dbReference type="ChEBI" id="CHEBI:18420"/>
        <label>1</label>
        <note>catalytic</note>
    </ligand>
</feature>
<dbReference type="PANTHER" id="PTHR20854:SF4">
    <property type="entry name" value="INOSITOL-1-MONOPHOSPHATASE-RELATED"/>
    <property type="match status" value="1"/>
</dbReference>
<dbReference type="SUPFAM" id="SSF56655">
    <property type="entry name" value="Carbohydrate phosphatase"/>
    <property type="match status" value="1"/>
</dbReference>
<dbReference type="RefSeq" id="WP_231953593.1">
    <property type="nucleotide sequence ID" value="NZ_BOMJ01000029.1"/>
</dbReference>
<reference evidence="2 3" key="1">
    <citation type="submission" date="2016-10" db="EMBL/GenBank/DDBJ databases">
        <authorList>
            <person name="de Groot N.N."/>
        </authorList>
    </citation>
    <scope>NUCLEOTIDE SEQUENCE [LARGE SCALE GENOMIC DNA]</scope>
    <source>
        <strain evidence="2 3">DSM 43941</strain>
    </source>
</reference>
<organism evidence="2 3">
    <name type="scientific">Actinoplanes derwentensis</name>
    <dbReference type="NCBI Taxonomy" id="113562"/>
    <lineage>
        <taxon>Bacteria</taxon>
        <taxon>Bacillati</taxon>
        <taxon>Actinomycetota</taxon>
        <taxon>Actinomycetes</taxon>
        <taxon>Micromonosporales</taxon>
        <taxon>Micromonosporaceae</taxon>
        <taxon>Actinoplanes</taxon>
    </lineage>
</organism>
<proteinExistence type="predicted"/>
<comment type="cofactor">
    <cofactor evidence="1">
        <name>Mg(2+)</name>
        <dbReference type="ChEBI" id="CHEBI:18420"/>
    </cofactor>
</comment>
<evidence type="ECO:0000313" key="3">
    <source>
        <dbReference type="Proteomes" id="UP000198688"/>
    </source>
</evidence>
<dbReference type="STRING" id="113562.SAMN04489716_6231"/>
<gene>
    <name evidence="2" type="ORF">SAMN04489716_6231</name>
</gene>
<evidence type="ECO:0000313" key="2">
    <source>
        <dbReference type="EMBL" id="SDT71700.1"/>
    </source>
</evidence>
<keyword evidence="1" id="KW-0460">Magnesium</keyword>
<dbReference type="InterPro" id="IPR000760">
    <property type="entry name" value="Inositol_monophosphatase-like"/>
</dbReference>
<evidence type="ECO:0000256" key="1">
    <source>
        <dbReference type="PIRSR" id="PIRSR600760-2"/>
    </source>
</evidence>
<dbReference type="CDD" id="cd01637">
    <property type="entry name" value="IMPase_like"/>
    <property type="match status" value="1"/>
</dbReference>
<dbReference type="GO" id="GO:0046872">
    <property type="term" value="F:metal ion binding"/>
    <property type="evidence" value="ECO:0007669"/>
    <property type="project" value="UniProtKB-KW"/>
</dbReference>
<protein>
    <submittedName>
        <fullName evidence="2">Fructose-1,6-bisphosphatase</fullName>
    </submittedName>
</protein>
<dbReference type="PRINTS" id="PR00377">
    <property type="entry name" value="IMPHPHTASES"/>
</dbReference>
<feature type="binding site" evidence="1">
    <location>
        <position position="218"/>
    </location>
    <ligand>
        <name>Mg(2+)</name>
        <dbReference type="ChEBI" id="CHEBI:18420"/>
        <label>1</label>
        <note>catalytic</note>
    </ligand>
</feature>
<dbReference type="Gene3D" id="3.30.540.10">
    <property type="entry name" value="Fructose-1,6-Bisphosphatase, subunit A, domain 1"/>
    <property type="match status" value="1"/>
</dbReference>
<keyword evidence="1" id="KW-0479">Metal-binding</keyword>
<keyword evidence="3" id="KW-1185">Reference proteome</keyword>